<dbReference type="STRING" id="34027.SAMN05421829_109209"/>
<protein>
    <recommendedName>
        <fullName evidence="3">DUF1302 domain-containing protein</fullName>
    </recommendedName>
</protein>
<dbReference type="Proteomes" id="UP000186819">
    <property type="component" value="Unassembled WGS sequence"/>
</dbReference>
<keyword evidence="2" id="KW-1185">Reference proteome</keyword>
<evidence type="ECO:0000313" key="1">
    <source>
        <dbReference type="EMBL" id="SIR08886.1"/>
    </source>
</evidence>
<sequence length="573" mass="62450">MEKNSHKEEDMGSKKLACRGAREIRLRKAVGAVIGALAAMSGAHSAFAFQIDIGNPDVRMTWDNTVKYSAAWRVRGADSNVADNSLGVQANTNDGDLNFDRGLISNRVDLLSEFDFRYKRNFGFRVSGAAWYDEVYNRRNDNPGALGGALVNSRSADFDEFTDDTRDLHGRKAEFLDAFVWTNLTPGDMNVNLKAGRFTQLYGESLFFGSNGIAAAQTSLDLIKALSVPNSQFKEILRPVGQVSAQLQVSPTFSIGAYYQAEWRKTRLPAAGSYFSFADFVDEGGETVILGPGAFVHRGKDIEAKDSGQGGLQLKFKAGDTEYGVYAAQYHDKMPQFYLRPGVNPRNGSIGDYVQVFAENIRTVGASFSTLLGETNVGGEISFRDNMPLVASGNTVILPGNTTADGDSNAAFPVGRTLHLNLSAISVLSANALWEGASFIGEFAYNRRLEVTDNANQLDPRATRDASAIQFIFQPEYFQVLPGLDLQVPIGVSYGLTGRSSVNGALFPSEHGGNVSVGVKGEYQKTWQAGITYTHYIGSPGSVIRYNTAVPELSYDNFHGDRDFISLSVQRTF</sequence>
<dbReference type="Pfam" id="PF06980">
    <property type="entry name" value="DUF1302"/>
    <property type="match status" value="1"/>
</dbReference>
<name>A0A1N6Y2X5_9RHOO</name>
<accession>A0A1N6Y2X5</accession>
<dbReference type="AlphaFoldDB" id="A0A1N6Y2X5"/>
<organism evidence="1 2">
    <name type="scientific">Aromatoleum tolulyticum</name>
    <dbReference type="NCBI Taxonomy" id="34027"/>
    <lineage>
        <taxon>Bacteria</taxon>
        <taxon>Pseudomonadati</taxon>
        <taxon>Pseudomonadota</taxon>
        <taxon>Betaproteobacteria</taxon>
        <taxon>Rhodocyclales</taxon>
        <taxon>Rhodocyclaceae</taxon>
        <taxon>Aromatoleum</taxon>
    </lineage>
</organism>
<reference evidence="2" key="1">
    <citation type="submission" date="2017-01" db="EMBL/GenBank/DDBJ databases">
        <authorList>
            <person name="Varghese N."/>
            <person name="Submissions S."/>
        </authorList>
    </citation>
    <scope>NUCLEOTIDE SEQUENCE [LARGE SCALE GENOMIC DNA]</scope>
    <source>
        <strain evidence="2">ATCC 51758</strain>
    </source>
</reference>
<evidence type="ECO:0008006" key="3">
    <source>
        <dbReference type="Google" id="ProtNLM"/>
    </source>
</evidence>
<dbReference type="EMBL" id="FTMD01000009">
    <property type="protein sequence ID" value="SIR08886.1"/>
    <property type="molecule type" value="Genomic_DNA"/>
</dbReference>
<gene>
    <name evidence="1" type="ORF">SAMN05421829_109209</name>
</gene>
<proteinExistence type="predicted"/>
<evidence type="ECO:0000313" key="2">
    <source>
        <dbReference type="Proteomes" id="UP000186819"/>
    </source>
</evidence>
<dbReference type="InterPro" id="IPR010727">
    <property type="entry name" value="DUF1302"/>
</dbReference>